<reference evidence="3 4" key="1">
    <citation type="submission" date="2019-07" db="EMBL/GenBank/DDBJ databases">
        <title>Whole genome shotgun sequence of Pseudonocardia asaccharolytica NBRC 16224.</title>
        <authorList>
            <person name="Hosoyama A."/>
            <person name="Uohara A."/>
            <person name="Ohji S."/>
            <person name="Ichikawa N."/>
        </authorList>
    </citation>
    <scope>NUCLEOTIDE SEQUENCE [LARGE SCALE GENOMIC DNA]</scope>
    <source>
        <strain evidence="3 4">NBRC 16224</strain>
    </source>
</reference>
<keyword evidence="4" id="KW-1185">Reference proteome</keyword>
<accession>A0A511D240</accession>
<name>A0A511D240_9PSEU</name>
<dbReference type="PANTHER" id="PTHR30143">
    <property type="entry name" value="ACID HYDRATASE"/>
    <property type="match status" value="1"/>
</dbReference>
<sequence length="267" mass="28120">MVQPALHRDLADELWTADQTATPVAPLTDRHPDLDIQDAYAIQTINIERRTAAGQRVVGRKVGLTSRPMQAMLGVDEPDFGVLTDAMVVEDGDLIPIARLVQPRVEAELAFVMERDLAGPGVTAANALTAIAGALPAVEIVDSRVADWKIKLVDTVADNASSGLLVLGGRMRRVEELDLRLLGVAVSRHGELIHTGAGAAALGNPARCVAWLANKLGSFGAELRAGDVVLPGAVHAMEPVRPGDVFRAEFAHLGAVTVRFSNGGSAA</sequence>
<keyword evidence="1" id="KW-0456">Lyase</keyword>
<evidence type="ECO:0000313" key="4">
    <source>
        <dbReference type="Proteomes" id="UP000321328"/>
    </source>
</evidence>
<organism evidence="3 4">
    <name type="scientific">Pseudonocardia asaccharolytica DSM 44247 = NBRC 16224</name>
    <dbReference type="NCBI Taxonomy" id="1123024"/>
    <lineage>
        <taxon>Bacteria</taxon>
        <taxon>Bacillati</taxon>
        <taxon>Actinomycetota</taxon>
        <taxon>Actinomycetes</taxon>
        <taxon>Pseudonocardiales</taxon>
        <taxon>Pseudonocardiaceae</taxon>
        <taxon>Pseudonocardia</taxon>
    </lineage>
</organism>
<evidence type="ECO:0000313" key="3">
    <source>
        <dbReference type="EMBL" id="GEL18861.1"/>
    </source>
</evidence>
<dbReference type="EMBL" id="BJVI01000026">
    <property type="protein sequence ID" value="GEL18861.1"/>
    <property type="molecule type" value="Genomic_DNA"/>
</dbReference>
<dbReference type="Proteomes" id="UP000321328">
    <property type="component" value="Unassembled WGS sequence"/>
</dbReference>
<dbReference type="GO" id="GO:0005737">
    <property type="term" value="C:cytoplasm"/>
    <property type="evidence" value="ECO:0007669"/>
    <property type="project" value="TreeGrafter"/>
</dbReference>
<dbReference type="PANTHER" id="PTHR30143:SF0">
    <property type="entry name" value="2-KETO-4-PENTENOATE HYDRATASE"/>
    <property type="match status" value="1"/>
</dbReference>
<dbReference type="STRING" id="1123024.GCA_000423625_01705"/>
<dbReference type="GO" id="GO:0008684">
    <property type="term" value="F:2-oxopent-4-enoate hydratase activity"/>
    <property type="evidence" value="ECO:0007669"/>
    <property type="project" value="TreeGrafter"/>
</dbReference>
<dbReference type="Pfam" id="PF01557">
    <property type="entry name" value="FAA_hydrolase"/>
    <property type="match status" value="1"/>
</dbReference>
<evidence type="ECO:0000259" key="2">
    <source>
        <dbReference type="Pfam" id="PF01557"/>
    </source>
</evidence>
<feature type="domain" description="Fumarylacetoacetase-like C-terminal" evidence="2">
    <location>
        <begin position="61"/>
        <end position="259"/>
    </location>
</feature>
<dbReference type="InterPro" id="IPR036663">
    <property type="entry name" value="Fumarylacetoacetase_C_sf"/>
</dbReference>
<dbReference type="SUPFAM" id="SSF56529">
    <property type="entry name" value="FAH"/>
    <property type="match status" value="1"/>
</dbReference>
<proteinExistence type="predicted"/>
<gene>
    <name evidence="3" type="ORF">PA7_26980</name>
</gene>
<protein>
    <submittedName>
        <fullName evidence="3">2-keto-4-pentenoate hydratase</fullName>
    </submittedName>
</protein>
<dbReference type="InterPro" id="IPR050772">
    <property type="entry name" value="Hydratase-Decarb/MhpD_sf"/>
</dbReference>
<dbReference type="InterPro" id="IPR011234">
    <property type="entry name" value="Fumarylacetoacetase-like_C"/>
</dbReference>
<dbReference type="AlphaFoldDB" id="A0A511D240"/>
<evidence type="ECO:0000256" key="1">
    <source>
        <dbReference type="ARBA" id="ARBA00023239"/>
    </source>
</evidence>
<dbReference type="OrthoDB" id="9792137at2"/>
<dbReference type="Gene3D" id="3.90.850.10">
    <property type="entry name" value="Fumarylacetoacetase-like, C-terminal domain"/>
    <property type="match status" value="1"/>
</dbReference>
<comment type="caution">
    <text evidence="3">The sequence shown here is derived from an EMBL/GenBank/DDBJ whole genome shotgun (WGS) entry which is preliminary data.</text>
</comment>